<organism evidence="8 9">
    <name type="scientific">Bradyrhizobium cytisi</name>
    <dbReference type="NCBI Taxonomy" id="515489"/>
    <lineage>
        <taxon>Bacteria</taxon>
        <taxon>Pseudomonadati</taxon>
        <taxon>Pseudomonadota</taxon>
        <taxon>Alphaproteobacteria</taxon>
        <taxon>Hyphomicrobiales</taxon>
        <taxon>Nitrobacteraceae</taxon>
        <taxon>Bradyrhizobium</taxon>
    </lineage>
</organism>
<dbReference type="EMBL" id="VSSR01000117">
    <property type="protein sequence ID" value="TYL71017.1"/>
    <property type="molecule type" value="Genomic_DNA"/>
</dbReference>
<dbReference type="InterPro" id="IPR007197">
    <property type="entry name" value="rSAM"/>
</dbReference>
<name>A0A5S4VZ40_9BRAD</name>
<dbReference type="Pfam" id="PF04055">
    <property type="entry name" value="Radical_SAM"/>
    <property type="match status" value="1"/>
</dbReference>
<dbReference type="GO" id="GO:0051536">
    <property type="term" value="F:iron-sulfur cluster binding"/>
    <property type="evidence" value="ECO:0007669"/>
    <property type="project" value="UniProtKB-KW"/>
</dbReference>
<dbReference type="InterPro" id="IPR006158">
    <property type="entry name" value="Cobalamin-bd"/>
</dbReference>
<dbReference type="InterPro" id="IPR058240">
    <property type="entry name" value="rSAM_sf"/>
</dbReference>
<evidence type="ECO:0000256" key="3">
    <source>
        <dbReference type="ARBA" id="ARBA00022723"/>
    </source>
</evidence>
<dbReference type="Gene3D" id="3.40.50.280">
    <property type="entry name" value="Cobalamin-binding domain"/>
    <property type="match status" value="1"/>
</dbReference>
<dbReference type="SFLD" id="SFLDG01082">
    <property type="entry name" value="B12-binding_domain_containing"/>
    <property type="match status" value="1"/>
</dbReference>
<dbReference type="RefSeq" id="WP_148756525.1">
    <property type="nucleotide sequence ID" value="NZ_VSSR01000117.1"/>
</dbReference>
<dbReference type="AlphaFoldDB" id="A0A5S4VZ40"/>
<dbReference type="SMART" id="SM00729">
    <property type="entry name" value="Elp3"/>
    <property type="match status" value="1"/>
</dbReference>
<evidence type="ECO:0000259" key="6">
    <source>
        <dbReference type="PROSITE" id="PS51332"/>
    </source>
</evidence>
<sequence length="669" mass="74952">MLTDHRDVVLGVMPFGALHTPSLGVGLLHGLLMNAGRSVKTCYFTFEFAKLIGLRTYERISDGEPSRQDLLGEWIFSGNLFDQDRRSVEQYICKILKGADSDHALKRSGCEKITDREIEDLLRIRSLTAQFLEDCAIRILSYSPKIVGLTSMFQEHTAVLSLAKRLKVLDERIVTVVGGANCDGEMGAQTLKSFPFLDAVVSGEADETFCQMVEAFIHARYSDLAQLPGIHFRSRPSVDSPPQIHLSSSQSVVENLDKVPFPNFDDFFSAAKADYDANAGLYVTFETSRGCWWGEKQHCTFCGLNGSSMNFRSKSPDRALSEVTFLANKYQTRNFAAADNIIDYRYFRTLLPMMIERGIDLNLAYEVKANLKKDEICLLKKCGIEHIQPGVESFSTPTLKMMKKGVTGVQNIQLLKWCREIGVEANWGILWGFPGEDPAEYERMARLVPLLTHLQPPGGVGRIRLDRFSPNFSSARKYGFSNVAPVPSYSHVYDLPEEDVRNLAYFFRFDYGDNRDVDQYVHSLKEAVTKWQHEAWSSGLYGLWTSASVMVVDLRSCSAEDVVDYRGLEMEVLRSCERAATIGEIESEVLASGGYSESDLEIALSLLENRKLLIHMDQKYLSLLIDFSKFAPSIAVERIIAGMGRRDATGGKLPPFGINEPEHVSGTSV</sequence>
<reference evidence="8 9" key="1">
    <citation type="submission" date="2019-08" db="EMBL/GenBank/DDBJ databases">
        <title>Bradyrhizobium hipponensis sp. nov., a rhizobium isolated from a Lupinus angustifolius root nodule in Tunisia.</title>
        <authorList>
            <person name="Off K."/>
            <person name="Rejili M."/>
            <person name="Mars M."/>
            <person name="Brachmann A."/>
            <person name="Marin M."/>
        </authorList>
    </citation>
    <scope>NUCLEOTIDE SEQUENCE [LARGE SCALE GENOMIC DNA]</scope>
    <source>
        <strain evidence="8 9">CTAW11</strain>
    </source>
</reference>
<dbReference type="SFLD" id="SFLDF00324">
    <property type="entry name" value="bacteriocin_maturation"/>
    <property type="match status" value="1"/>
</dbReference>
<dbReference type="PANTHER" id="PTHR43409:SF7">
    <property type="entry name" value="BLL1977 PROTEIN"/>
    <property type="match status" value="1"/>
</dbReference>
<evidence type="ECO:0000313" key="8">
    <source>
        <dbReference type="EMBL" id="TYL71017.1"/>
    </source>
</evidence>
<dbReference type="SFLD" id="SFLDS00029">
    <property type="entry name" value="Radical_SAM"/>
    <property type="match status" value="1"/>
</dbReference>
<evidence type="ECO:0000256" key="1">
    <source>
        <dbReference type="ARBA" id="ARBA00001966"/>
    </source>
</evidence>
<dbReference type="InterPro" id="IPR006638">
    <property type="entry name" value="Elp3/MiaA/NifB-like_rSAM"/>
</dbReference>
<comment type="cofactor">
    <cofactor evidence="1">
        <name>[4Fe-4S] cluster</name>
        <dbReference type="ChEBI" id="CHEBI:49883"/>
    </cofactor>
</comment>
<dbReference type="GO" id="GO:0005829">
    <property type="term" value="C:cytosol"/>
    <property type="evidence" value="ECO:0007669"/>
    <property type="project" value="TreeGrafter"/>
</dbReference>
<evidence type="ECO:0000256" key="5">
    <source>
        <dbReference type="ARBA" id="ARBA00023014"/>
    </source>
</evidence>
<accession>A0A5S4VZ40</accession>
<dbReference type="GO" id="GO:0046872">
    <property type="term" value="F:metal ion binding"/>
    <property type="evidence" value="ECO:0007669"/>
    <property type="project" value="UniProtKB-KW"/>
</dbReference>
<dbReference type="SUPFAM" id="SSF102114">
    <property type="entry name" value="Radical SAM enzymes"/>
    <property type="match status" value="1"/>
</dbReference>
<dbReference type="PANTHER" id="PTHR43409">
    <property type="entry name" value="ANAEROBIC MAGNESIUM-PROTOPORPHYRIN IX MONOMETHYL ESTER CYCLASE-RELATED"/>
    <property type="match status" value="1"/>
</dbReference>
<proteinExistence type="predicted"/>
<evidence type="ECO:0000259" key="7">
    <source>
        <dbReference type="PROSITE" id="PS51918"/>
    </source>
</evidence>
<keyword evidence="9" id="KW-1185">Reference proteome</keyword>
<dbReference type="GO" id="GO:0031419">
    <property type="term" value="F:cobalamin binding"/>
    <property type="evidence" value="ECO:0007669"/>
    <property type="project" value="InterPro"/>
</dbReference>
<evidence type="ECO:0000313" key="9">
    <source>
        <dbReference type="Proteomes" id="UP000324853"/>
    </source>
</evidence>
<keyword evidence="5" id="KW-0411">Iron-sulfur</keyword>
<protein>
    <submittedName>
        <fullName evidence="8">RiPP maturation radical SAM protein 1</fullName>
    </submittedName>
</protein>
<dbReference type="Proteomes" id="UP000324853">
    <property type="component" value="Unassembled WGS sequence"/>
</dbReference>
<dbReference type="NCBIfam" id="TIGR03975">
    <property type="entry name" value="rSAM_ocin_1"/>
    <property type="match status" value="1"/>
</dbReference>
<dbReference type="PROSITE" id="PS51332">
    <property type="entry name" value="B12_BINDING"/>
    <property type="match status" value="1"/>
</dbReference>
<dbReference type="OrthoDB" id="9801424at2"/>
<gene>
    <name evidence="8" type="ORF">FXB38_40770</name>
</gene>
<dbReference type="InterPro" id="IPR023984">
    <property type="entry name" value="rSAM_ocin_1"/>
</dbReference>
<feature type="domain" description="B12-binding" evidence="6">
    <location>
        <begin position="104"/>
        <end position="223"/>
    </location>
</feature>
<dbReference type="InterPro" id="IPR023404">
    <property type="entry name" value="rSAM_horseshoe"/>
</dbReference>
<dbReference type="Gene3D" id="3.80.30.20">
    <property type="entry name" value="tm_1862 like domain"/>
    <property type="match status" value="1"/>
</dbReference>
<dbReference type="PROSITE" id="PS51918">
    <property type="entry name" value="RADICAL_SAM"/>
    <property type="match status" value="1"/>
</dbReference>
<keyword evidence="3" id="KW-0479">Metal-binding</keyword>
<dbReference type="GO" id="GO:0003824">
    <property type="term" value="F:catalytic activity"/>
    <property type="evidence" value="ECO:0007669"/>
    <property type="project" value="InterPro"/>
</dbReference>
<dbReference type="InterPro" id="IPR051198">
    <property type="entry name" value="BchE-like"/>
</dbReference>
<feature type="domain" description="Radical SAM core" evidence="7">
    <location>
        <begin position="275"/>
        <end position="510"/>
    </location>
</feature>
<keyword evidence="2" id="KW-0949">S-adenosyl-L-methionine</keyword>
<evidence type="ECO:0000256" key="4">
    <source>
        <dbReference type="ARBA" id="ARBA00023004"/>
    </source>
</evidence>
<comment type="caution">
    <text evidence="8">The sequence shown here is derived from an EMBL/GenBank/DDBJ whole genome shotgun (WGS) entry which is preliminary data.</text>
</comment>
<keyword evidence="4" id="KW-0408">Iron</keyword>
<evidence type="ECO:0000256" key="2">
    <source>
        <dbReference type="ARBA" id="ARBA00022691"/>
    </source>
</evidence>